<accession>A0ABR7U6Z2</accession>
<dbReference type="Gene3D" id="3.40.50.2300">
    <property type="match status" value="1"/>
</dbReference>
<dbReference type="InterPro" id="IPR035965">
    <property type="entry name" value="PAS-like_dom_sf"/>
</dbReference>
<dbReference type="InterPro" id="IPR003594">
    <property type="entry name" value="HATPase_dom"/>
</dbReference>
<dbReference type="Pfam" id="PF02518">
    <property type="entry name" value="HATPase_c"/>
    <property type="match status" value="1"/>
</dbReference>
<dbReference type="Gene3D" id="3.30.450.20">
    <property type="entry name" value="PAS domain"/>
    <property type="match status" value="2"/>
</dbReference>
<evidence type="ECO:0000256" key="7">
    <source>
        <dbReference type="ARBA" id="ARBA00022840"/>
    </source>
</evidence>
<dbReference type="InterPro" id="IPR000014">
    <property type="entry name" value="PAS"/>
</dbReference>
<dbReference type="SUPFAM" id="SSF47384">
    <property type="entry name" value="Homodimeric domain of signal transducing histidine kinase"/>
    <property type="match status" value="1"/>
</dbReference>
<dbReference type="InterPro" id="IPR036097">
    <property type="entry name" value="HisK_dim/P_sf"/>
</dbReference>
<evidence type="ECO:0000256" key="6">
    <source>
        <dbReference type="ARBA" id="ARBA00022777"/>
    </source>
</evidence>
<dbReference type="InterPro" id="IPR011006">
    <property type="entry name" value="CheY-like_superfamily"/>
</dbReference>
<feature type="domain" description="PAS" evidence="12">
    <location>
        <begin position="141"/>
        <end position="211"/>
    </location>
</feature>
<dbReference type="InterPro" id="IPR001789">
    <property type="entry name" value="Sig_transdc_resp-reg_receiver"/>
</dbReference>
<dbReference type="SMART" id="SM00091">
    <property type="entry name" value="PAS"/>
    <property type="match status" value="2"/>
</dbReference>
<evidence type="ECO:0000256" key="4">
    <source>
        <dbReference type="ARBA" id="ARBA00022679"/>
    </source>
</evidence>
<dbReference type="CDD" id="cd16919">
    <property type="entry name" value="HATPase_CckA-like"/>
    <property type="match status" value="1"/>
</dbReference>
<dbReference type="PROSITE" id="PS50110">
    <property type="entry name" value="RESPONSE_REGULATORY"/>
    <property type="match status" value="1"/>
</dbReference>
<evidence type="ECO:0000256" key="9">
    <source>
        <dbReference type="PROSITE-ProRule" id="PRU00169"/>
    </source>
</evidence>
<comment type="caution">
    <text evidence="14">The sequence shown here is derived from an EMBL/GenBank/DDBJ whole genome shotgun (WGS) entry which is preliminary data.</text>
</comment>
<dbReference type="EMBL" id="JAATTO010000021">
    <property type="protein sequence ID" value="MBC9979793.1"/>
    <property type="molecule type" value="Genomic_DNA"/>
</dbReference>
<dbReference type="PROSITE" id="PS50113">
    <property type="entry name" value="PAC"/>
    <property type="match status" value="2"/>
</dbReference>
<dbReference type="PRINTS" id="PR00344">
    <property type="entry name" value="BCTRLSENSOR"/>
</dbReference>
<dbReference type="InterPro" id="IPR003661">
    <property type="entry name" value="HisK_dim/P_dom"/>
</dbReference>
<gene>
    <name evidence="14" type="ORF">HA482_16460</name>
</gene>
<keyword evidence="5" id="KW-0547">Nucleotide-binding</keyword>
<dbReference type="InterPro" id="IPR001610">
    <property type="entry name" value="PAC"/>
</dbReference>
<dbReference type="CDD" id="cd00130">
    <property type="entry name" value="PAS"/>
    <property type="match status" value="2"/>
</dbReference>
<dbReference type="SMART" id="SM00448">
    <property type="entry name" value="REC"/>
    <property type="match status" value="1"/>
</dbReference>
<dbReference type="Pfam" id="PF00072">
    <property type="entry name" value="Response_reg"/>
    <property type="match status" value="1"/>
</dbReference>
<dbReference type="PANTHER" id="PTHR43065">
    <property type="entry name" value="SENSOR HISTIDINE KINASE"/>
    <property type="match status" value="1"/>
</dbReference>
<keyword evidence="4" id="KW-0808">Transferase</keyword>
<protein>
    <recommendedName>
        <fullName evidence="2">histidine kinase</fullName>
        <ecNumber evidence="2">2.7.13.3</ecNumber>
    </recommendedName>
</protein>
<dbReference type="SUPFAM" id="SSF55874">
    <property type="entry name" value="ATPase domain of HSP90 chaperone/DNA topoisomerase II/histidine kinase"/>
    <property type="match status" value="1"/>
</dbReference>
<dbReference type="InterPro" id="IPR004358">
    <property type="entry name" value="Sig_transdc_His_kin-like_C"/>
</dbReference>
<dbReference type="RefSeq" id="WP_188106780.1">
    <property type="nucleotide sequence ID" value="NZ_JAANIH010000062.1"/>
</dbReference>
<feature type="domain" description="Histidine kinase" evidence="10">
    <location>
        <begin position="281"/>
        <end position="504"/>
    </location>
</feature>
<dbReference type="CDD" id="cd00082">
    <property type="entry name" value="HisKA"/>
    <property type="match status" value="1"/>
</dbReference>
<dbReference type="InterPro" id="IPR000700">
    <property type="entry name" value="PAS-assoc_C"/>
</dbReference>
<evidence type="ECO:0000313" key="15">
    <source>
        <dbReference type="Proteomes" id="UP000639516"/>
    </source>
</evidence>
<evidence type="ECO:0000256" key="5">
    <source>
        <dbReference type="ARBA" id="ARBA00022741"/>
    </source>
</evidence>
<feature type="modified residue" description="4-aspartylphosphate" evidence="9">
    <location>
        <position position="575"/>
    </location>
</feature>
<dbReference type="SMART" id="SM00388">
    <property type="entry name" value="HisKA"/>
    <property type="match status" value="1"/>
</dbReference>
<dbReference type="PANTHER" id="PTHR43065:SF42">
    <property type="entry name" value="TWO-COMPONENT SENSOR PPRA"/>
    <property type="match status" value="1"/>
</dbReference>
<evidence type="ECO:0000256" key="1">
    <source>
        <dbReference type="ARBA" id="ARBA00000085"/>
    </source>
</evidence>
<dbReference type="Gene3D" id="1.10.287.130">
    <property type="match status" value="1"/>
</dbReference>
<evidence type="ECO:0000259" key="12">
    <source>
        <dbReference type="PROSITE" id="PS50112"/>
    </source>
</evidence>
<dbReference type="SUPFAM" id="SSF52172">
    <property type="entry name" value="CheY-like"/>
    <property type="match status" value="1"/>
</dbReference>
<evidence type="ECO:0000313" key="14">
    <source>
        <dbReference type="EMBL" id="MBC9979793.1"/>
    </source>
</evidence>
<evidence type="ECO:0000259" key="10">
    <source>
        <dbReference type="PROSITE" id="PS50109"/>
    </source>
</evidence>
<evidence type="ECO:0000259" key="11">
    <source>
        <dbReference type="PROSITE" id="PS50110"/>
    </source>
</evidence>
<dbReference type="PROSITE" id="PS50112">
    <property type="entry name" value="PAS"/>
    <property type="match status" value="2"/>
</dbReference>
<dbReference type="InterPro" id="IPR036890">
    <property type="entry name" value="HATPase_C_sf"/>
</dbReference>
<keyword evidence="3 9" id="KW-0597">Phosphoprotein</keyword>
<dbReference type="InterPro" id="IPR005467">
    <property type="entry name" value="His_kinase_dom"/>
</dbReference>
<comment type="catalytic activity">
    <reaction evidence="1">
        <text>ATP + protein L-histidine = ADP + protein N-phospho-L-histidine.</text>
        <dbReference type="EC" id="2.7.13.3"/>
    </reaction>
</comment>
<feature type="domain" description="PAC" evidence="13">
    <location>
        <begin position="89"/>
        <end position="140"/>
    </location>
</feature>
<name>A0ABR7U6Z2_9BRAD</name>
<keyword evidence="7" id="KW-0067">ATP-binding</keyword>
<dbReference type="SMART" id="SM00387">
    <property type="entry name" value="HATPase_c"/>
    <property type="match status" value="1"/>
</dbReference>
<dbReference type="NCBIfam" id="TIGR00229">
    <property type="entry name" value="sensory_box"/>
    <property type="match status" value="2"/>
</dbReference>
<dbReference type="SMART" id="SM00086">
    <property type="entry name" value="PAC"/>
    <property type="match status" value="2"/>
</dbReference>
<dbReference type="Pfam" id="PF00512">
    <property type="entry name" value="HisKA"/>
    <property type="match status" value="1"/>
</dbReference>
<evidence type="ECO:0000256" key="8">
    <source>
        <dbReference type="ARBA" id="ARBA00023012"/>
    </source>
</evidence>
<feature type="domain" description="Response regulatory" evidence="11">
    <location>
        <begin position="525"/>
        <end position="641"/>
    </location>
</feature>
<evidence type="ECO:0000256" key="2">
    <source>
        <dbReference type="ARBA" id="ARBA00012438"/>
    </source>
</evidence>
<evidence type="ECO:0000259" key="13">
    <source>
        <dbReference type="PROSITE" id="PS50113"/>
    </source>
</evidence>
<keyword evidence="15" id="KW-1185">Reference proteome</keyword>
<keyword evidence="8" id="KW-0902">Two-component regulatory system</keyword>
<sequence length="647" mass="70629">MGQPIVRPDHSNADWLRTVVDTAVDGVILIDARGDVLMFNPACEKLFGYSADEVIGQNVKLLMPSSYRNAHDGYLHNYHVSGERKIIGIGREVVGQRKDGSTFLMHLSVGETKQASGESIFVGIIHDLTERERVERELRESAARLRAVVDTAVDGVILIDSDGIILKFNPACEKLFRYEADEVLGQNVRTLMPEPYRSGHDSYIHNFIKTGDRKIIGIGREVLGQRKDGTTFPMDLSVGEAKQDGSSIFVGMIHDLTDRKRTEAQLIQAQKMEAVGQLSGGIAHDFNNLLTVIVGNAEYLSEQLIPRGELKRLADEICSAGERGAELTQRLLAFSRKQLLRPVETECDRLVESMHKLLRRTLREDIEIATQADRALRHAFADPVQLEAAILNLALNAQDAMASGGRLTISTANASVDAGDHNVHPEVGPGEYVVIAVTDTGSGMPKRVLERAFEPFFTTKEVGKGSGLGLSMVYGFAKQSNGHVTIYSELGLGTTVRIYLPAVLGTMQDVPLAVEKEVPQSGSETVLVVEDDPFVRSYAVMSLESLGYRVIAAVDGKEALQVLAATPHVDLLFTDVVMPGGVNGWELAGLARKERPGLRVLLTSGYALETLAANGHVRQGALILEKPYRKAELARLVRDALTAPMPV</sequence>
<proteinExistence type="predicted"/>
<dbReference type="SUPFAM" id="SSF55785">
    <property type="entry name" value="PYP-like sensor domain (PAS domain)"/>
    <property type="match status" value="2"/>
</dbReference>
<dbReference type="Pfam" id="PF00989">
    <property type="entry name" value="PAS"/>
    <property type="match status" value="2"/>
</dbReference>
<dbReference type="EC" id="2.7.13.3" evidence="2"/>
<keyword evidence="6" id="KW-0418">Kinase</keyword>
<feature type="domain" description="PAS" evidence="12">
    <location>
        <begin position="12"/>
        <end position="66"/>
    </location>
</feature>
<feature type="domain" description="PAC" evidence="13">
    <location>
        <begin position="218"/>
        <end position="268"/>
    </location>
</feature>
<dbReference type="InterPro" id="IPR013767">
    <property type="entry name" value="PAS_fold"/>
</dbReference>
<dbReference type="Gene3D" id="3.30.565.10">
    <property type="entry name" value="Histidine kinase-like ATPase, C-terminal domain"/>
    <property type="match status" value="1"/>
</dbReference>
<dbReference type="PROSITE" id="PS50109">
    <property type="entry name" value="HIS_KIN"/>
    <property type="match status" value="1"/>
</dbReference>
<organism evidence="14 15">
    <name type="scientific">Bradyrhizobium campsiandrae</name>
    <dbReference type="NCBI Taxonomy" id="1729892"/>
    <lineage>
        <taxon>Bacteria</taxon>
        <taxon>Pseudomonadati</taxon>
        <taxon>Pseudomonadota</taxon>
        <taxon>Alphaproteobacteria</taxon>
        <taxon>Hyphomicrobiales</taxon>
        <taxon>Nitrobacteraceae</taxon>
        <taxon>Bradyrhizobium</taxon>
    </lineage>
</organism>
<evidence type="ECO:0000256" key="3">
    <source>
        <dbReference type="ARBA" id="ARBA00022553"/>
    </source>
</evidence>
<dbReference type="Proteomes" id="UP000639516">
    <property type="component" value="Unassembled WGS sequence"/>
</dbReference>
<reference evidence="14 15" key="1">
    <citation type="journal article" date="2020" name="Arch. Microbiol.">
        <title>Bradyrhizobium campsiandrae sp. nov., a nitrogen-fixing bacterial strain isolated from a native leguminous tree from the Amazon adapted to flooded conditions.</title>
        <authorList>
            <person name="Cabral Michel D."/>
            <person name="Martins da Costa E."/>
            <person name="Azarias Guimaraes A."/>
            <person name="Soares de Carvalho T."/>
            <person name="Santos de Castro Caputo P."/>
            <person name="Willems A."/>
            <person name="de Souza Moreira F.M."/>
        </authorList>
    </citation>
    <scope>NUCLEOTIDE SEQUENCE [LARGE SCALE GENOMIC DNA]</scope>
    <source>
        <strain evidence="15">INPA 384B</strain>
    </source>
</reference>